<accession>A0AAD0WJA5</accession>
<keyword evidence="2 3" id="KW-0663">Pyridoxal phosphate</keyword>
<dbReference type="InterPro" id="IPR015424">
    <property type="entry name" value="PyrdxlP-dep_Trfase"/>
</dbReference>
<gene>
    <name evidence="4" type="ORF">CKQ53_00890</name>
</gene>
<keyword evidence="5" id="KW-1185">Reference proteome</keyword>
<evidence type="ECO:0000256" key="2">
    <source>
        <dbReference type="ARBA" id="ARBA00022898"/>
    </source>
</evidence>
<protein>
    <recommendedName>
        <fullName evidence="6">Glutamate-1-semialdehyde 2,1-aminomutase</fullName>
    </recommendedName>
</protein>
<reference evidence="4 5" key="1">
    <citation type="submission" date="2017-08" db="EMBL/GenBank/DDBJ databases">
        <title>Comparative genomics of bacteria isolated from necrotic lesions of AOD affected trees.</title>
        <authorList>
            <person name="Doonan J."/>
            <person name="Denman S."/>
            <person name="McDonald J.E."/>
        </authorList>
    </citation>
    <scope>NUCLEOTIDE SEQUENCE [LARGE SCALE GENOMIC DNA]</scope>
    <source>
        <strain evidence="4 5">477</strain>
    </source>
</reference>
<dbReference type="Pfam" id="PF00202">
    <property type="entry name" value="Aminotran_3"/>
    <property type="match status" value="2"/>
</dbReference>
<dbReference type="AlphaFoldDB" id="A0AAD0WJA5"/>
<dbReference type="PANTHER" id="PTHR43713">
    <property type="entry name" value="GLUTAMATE-1-SEMIALDEHYDE 2,1-AMINOMUTASE"/>
    <property type="match status" value="1"/>
</dbReference>
<dbReference type="InterPro" id="IPR005814">
    <property type="entry name" value="Aminotrans_3"/>
</dbReference>
<dbReference type="PROSITE" id="PS00600">
    <property type="entry name" value="AA_TRANSFER_CLASS_3"/>
    <property type="match status" value="1"/>
</dbReference>
<organism evidence="4 5">
    <name type="scientific">Lonsdalea britannica</name>
    <dbReference type="NCBI Taxonomy" id="1082704"/>
    <lineage>
        <taxon>Bacteria</taxon>
        <taxon>Pseudomonadati</taxon>
        <taxon>Pseudomonadota</taxon>
        <taxon>Gammaproteobacteria</taxon>
        <taxon>Enterobacterales</taxon>
        <taxon>Pectobacteriaceae</taxon>
        <taxon>Lonsdalea</taxon>
    </lineage>
</organism>
<proteinExistence type="inferred from homology"/>
<evidence type="ECO:0000256" key="1">
    <source>
        <dbReference type="ARBA" id="ARBA00001933"/>
    </source>
</evidence>
<dbReference type="Proteomes" id="UP000263881">
    <property type="component" value="Chromosome"/>
</dbReference>
<dbReference type="GO" id="GO:0030170">
    <property type="term" value="F:pyridoxal phosphate binding"/>
    <property type="evidence" value="ECO:0007669"/>
    <property type="project" value="InterPro"/>
</dbReference>
<dbReference type="SUPFAM" id="SSF53383">
    <property type="entry name" value="PLP-dependent transferases"/>
    <property type="match status" value="1"/>
</dbReference>
<dbReference type="Gene3D" id="3.40.640.10">
    <property type="entry name" value="Type I PLP-dependent aspartate aminotransferase-like (Major domain)"/>
    <property type="match status" value="1"/>
</dbReference>
<dbReference type="KEGG" id="lbq:CKQ53_00890"/>
<name>A0AAD0WJA5_9GAMM</name>
<dbReference type="PANTHER" id="PTHR43713:SF3">
    <property type="entry name" value="GLUTAMATE-1-SEMIALDEHYDE 2,1-AMINOMUTASE 1, CHLOROPLASTIC-RELATED"/>
    <property type="match status" value="1"/>
</dbReference>
<evidence type="ECO:0000313" key="5">
    <source>
        <dbReference type="Proteomes" id="UP000263881"/>
    </source>
</evidence>
<dbReference type="Gene3D" id="3.90.1150.10">
    <property type="entry name" value="Aspartate Aminotransferase, domain 1"/>
    <property type="match status" value="1"/>
</dbReference>
<comment type="similarity">
    <text evidence="3">Belongs to the class-III pyridoxal-phosphate-dependent aminotransferase family.</text>
</comment>
<dbReference type="InterPro" id="IPR015421">
    <property type="entry name" value="PyrdxlP-dep_Trfase_major"/>
</dbReference>
<dbReference type="InterPro" id="IPR049704">
    <property type="entry name" value="Aminotrans_3_PPA_site"/>
</dbReference>
<dbReference type="EMBL" id="CP023009">
    <property type="protein sequence ID" value="AXW85686.1"/>
    <property type="molecule type" value="Genomic_DNA"/>
</dbReference>
<evidence type="ECO:0000313" key="4">
    <source>
        <dbReference type="EMBL" id="AXW85686.1"/>
    </source>
</evidence>
<evidence type="ECO:0008006" key="6">
    <source>
        <dbReference type="Google" id="ProtNLM"/>
    </source>
</evidence>
<sequence>MRDAWPWRCVEPHSGAIKTMDNNQQQLRRAIASTAAREYDISARPPFVVQSAKGAWLTDCDGRTILDMTSSNGTVLFGHRRDEIDRAVVDQIQSRGIIFPTTLSPQRIELAEQLVARYPSVEKAVFFRTGSDGTSAAIRMARAYTGRRIVLSSGYHGWHDWHRQFGQLCYDPETDVFHFGYNLQALSTALDVARDRIAAVIVTPELGWFPESHFKEMARLCRAAGVPFILDEVMSGLRYGAHGVHGDGGVDADLMIVSKGLANGFALSTVAGKADLVNAYDAAGLAGTYNKEVTSMAAALVALRIFREERPHDAALNIGAELMSQLQLAADQVGVPLWVTGPPLMFKTVFANAEVADAVTTECFAHGLFLECNGTHMINFAFGQSELEQAVSIFKASLEAVKASGKDVGGDRGAIDDARRKDYARSAFGVAFELDLESDVVHALNFRRGSYEARS</sequence>
<dbReference type="InterPro" id="IPR015422">
    <property type="entry name" value="PyrdxlP-dep_Trfase_small"/>
</dbReference>
<evidence type="ECO:0000256" key="3">
    <source>
        <dbReference type="RuleBase" id="RU003560"/>
    </source>
</evidence>
<comment type="cofactor">
    <cofactor evidence="1">
        <name>pyridoxal 5'-phosphate</name>
        <dbReference type="ChEBI" id="CHEBI:597326"/>
    </cofactor>
</comment>
<dbReference type="GO" id="GO:0008483">
    <property type="term" value="F:transaminase activity"/>
    <property type="evidence" value="ECO:0007669"/>
    <property type="project" value="InterPro"/>
</dbReference>